<accession>A0A927E9H7</accession>
<organism evidence="2 3">
    <name type="scientific">Bosea spartocytisi</name>
    <dbReference type="NCBI Taxonomy" id="2773451"/>
    <lineage>
        <taxon>Bacteria</taxon>
        <taxon>Pseudomonadati</taxon>
        <taxon>Pseudomonadota</taxon>
        <taxon>Alphaproteobacteria</taxon>
        <taxon>Hyphomicrobiales</taxon>
        <taxon>Boseaceae</taxon>
        <taxon>Bosea</taxon>
    </lineage>
</organism>
<evidence type="ECO:0000259" key="1">
    <source>
        <dbReference type="Pfam" id="PF00296"/>
    </source>
</evidence>
<dbReference type="Pfam" id="PF00296">
    <property type="entry name" value="Bac_luciferase"/>
    <property type="match status" value="1"/>
</dbReference>
<protein>
    <submittedName>
        <fullName evidence="2">LLM class flavin-dependent oxidoreductase</fullName>
    </submittedName>
</protein>
<sequence length="364" mass="39976">MTQLSIRNIAFLTPGNYDDADPRTGLEETLSLFEYGEALGFESAWVRQRHLEPGVSSAATFLAAATQRTRRIGLGSAVIQMGYENPFRLAEDLSLVDVLSGGRLNIGLSAGAPPFGKLLGERLFDGDPAAIDFSHARVARLAANIAGDWLGEPQARITSAAGEHRPRLRPHAQGLRQRLWYGGGSLRSARWASENGFHLLLGNINTGEETDDFFETQRRHVETFRTHWRGPAEPRIAIGRVIVPLDGADAGTRQRYRDYAASRQARTLAPQGERRTLIAPDIVGPAADIVERLEADPVLRLVDTLRLELPYNFSLADHRQILTDFVELVAPRLGWRGQRPSAAERAPAGSAHLSDAAIAYHRSA</sequence>
<dbReference type="GO" id="GO:0016705">
    <property type="term" value="F:oxidoreductase activity, acting on paired donors, with incorporation or reduction of molecular oxygen"/>
    <property type="evidence" value="ECO:0007669"/>
    <property type="project" value="InterPro"/>
</dbReference>
<proteinExistence type="predicted"/>
<dbReference type="InterPro" id="IPR050766">
    <property type="entry name" value="Bact_Lucif_Oxidored"/>
</dbReference>
<dbReference type="EMBL" id="JACXWY010000007">
    <property type="protein sequence ID" value="MBD3846759.1"/>
    <property type="molecule type" value="Genomic_DNA"/>
</dbReference>
<evidence type="ECO:0000313" key="2">
    <source>
        <dbReference type="EMBL" id="MBD3846759.1"/>
    </source>
</evidence>
<feature type="domain" description="Luciferase-like" evidence="1">
    <location>
        <begin position="21"/>
        <end position="262"/>
    </location>
</feature>
<dbReference type="InterPro" id="IPR036661">
    <property type="entry name" value="Luciferase-like_sf"/>
</dbReference>
<dbReference type="Proteomes" id="UP000619295">
    <property type="component" value="Unassembled WGS sequence"/>
</dbReference>
<comment type="caution">
    <text evidence="2">The sequence shown here is derived from an EMBL/GenBank/DDBJ whole genome shotgun (WGS) entry which is preliminary data.</text>
</comment>
<evidence type="ECO:0000313" key="3">
    <source>
        <dbReference type="Proteomes" id="UP000619295"/>
    </source>
</evidence>
<reference evidence="2" key="1">
    <citation type="submission" date="2020-09" db="EMBL/GenBank/DDBJ databases">
        <title>Bosea spartocytisi sp. nov. a root nodule endophyte of Spartocytisus supranubius in the high mountain ecosystem fo the Teide National Park (Canary Islands, Spain).</title>
        <authorList>
            <person name="Pulido-Suarez L."/>
            <person name="Peix A."/>
            <person name="Igual J.M."/>
            <person name="Socas-Perez N."/>
            <person name="Velazquez E."/>
            <person name="Flores-Felix J.D."/>
            <person name="Leon-Barrios M."/>
        </authorList>
    </citation>
    <scope>NUCLEOTIDE SEQUENCE</scope>
    <source>
        <strain evidence="2">SSUT16</strain>
    </source>
</reference>
<dbReference type="SUPFAM" id="SSF51679">
    <property type="entry name" value="Bacterial luciferase-like"/>
    <property type="match status" value="1"/>
</dbReference>
<dbReference type="RefSeq" id="WP_191124497.1">
    <property type="nucleotide sequence ID" value="NZ_JACXWY010000007.1"/>
</dbReference>
<dbReference type="InterPro" id="IPR011251">
    <property type="entry name" value="Luciferase-like_dom"/>
</dbReference>
<dbReference type="PANTHER" id="PTHR30137:SF15">
    <property type="entry name" value="BLL6902 PROTEIN"/>
    <property type="match status" value="1"/>
</dbReference>
<keyword evidence="3" id="KW-1185">Reference proteome</keyword>
<dbReference type="Gene3D" id="3.20.20.30">
    <property type="entry name" value="Luciferase-like domain"/>
    <property type="match status" value="1"/>
</dbReference>
<dbReference type="GO" id="GO:0005829">
    <property type="term" value="C:cytosol"/>
    <property type="evidence" value="ECO:0007669"/>
    <property type="project" value="TreeGrafter"/>
</dbReference>
<name>A0A927E9H7_9HYPH</name>
<dbReference type="PANTHER" id="PTHR30137">
    <property type="entry name" value="LUCIFERASE-LIKE MONOOXYGENASE"/>
    <property type="match status" value="1"/>
</dbReference>
<gene>
    <name evidence="2" type="ORF">IED13_13695</name>
</gene>
<dbReference type="AlphaFoldDB" id="A0A927E9H7"/>